<comment type="caution">
    <text evidence="2">The sequence shown here is derived from an EMBL/GenBank/DDBJ whole genome shotgun (WGS) entry which is preliminary data.</text>
</comment>
<reference evidence="2 3" key="1">
    <citation type="journal article" date="2018" name="Front. Plant Sci.">
        <title>Red Clover (Trifolium pratense) and Zigzag Clover (T. medium) - A Picture of Genomic Similarities and Differences.</title>
        <authorList>
            <person name="Dluhosova J."/>
            <person name="Istvanek J."/>
            <person name="Nedelnik J."/>
            <person name="Repkova J."/>
        </authorList>
    </citation>
    <scope>NUCLEOTIDE SEQUENCE [LARGE SCALE GENOMIC DNA]</scope>
    <source>
        <strain evidence="3">cv. 10/8</strain>
        <tissue evidence="2">Leaf</tissue>
    </source>
</reference>
<sequence>MFSVTGSSPRSSNTPLQNCSTSESFDLLQLSFRIVRSTSIQFNSHSESFNLDSVSLQSFVSGSLKLQFSFVHPSIQ</sequence>
<evidence type="ECO:0000256" key="1">
    <source>
        <dbReference type="SAM" id="MobiDB-lite"/>
    </source>
</evidence>
<feature type="region of interest" description="Disordered" evidence="1">
    <location>
        <begin position="1"/>
        <end position="20"/>
    </location>
</feature>
<accession>A0A392TKS2</accession>
<feature type="non-terminal residue" evidence="2">
    <location>
        <position position="76"/>
    </location>
</feature>
<dbReference type="EMBL" id="LXQA010587117">
    <property type="protein sequence ID" value="MCI60736.1"/>
    <property type="molecule type" value="Genomic_DNA"/>
</dbReference>
<proteinExistence type="predicted"/>
<organism evidence="2 3">
    <name type="scientific">Trifolium medium</name>
    <dbReference type="NCBI Taxonomy" id="97028"/>
    <lineage>
        <taxon>Eukaryota</taxon>
        <taxon>Viridiplantae</taxon>
        <taxon>Streptophyta</taxon>
        <taxon>Embryophyta</taxon>
        <taxon>Tracheophyta</taxon>
        <taxon>Spermatophyta</taxon>
        <taxon>Magnoliopsida</taxon>
        <taxon>eudicotyledons</taxon>
        <taxon>Gunneridae</taxon>
        <taxon>Pentapetalae</taxon>
        <taxon>rosids</taxon>
        <taxon>fabids</taxon>
        <taxon>Fabales</taxon>
        <taxon>Fabaceae</taxon>
        <taxon>Papilionoideae</taxon>
        <taxon>50 kb inversion clade</taxon>
        <taxon>NPAAA clade</taxon>
        <taxon>Hologalegina</taxon>
        <taxon>IRL clade</taxon>
        <taxon>Trifolieae</taxon>
        <taxon>Trifolium</taxon>
    </lineage>
</organism>
<evidence type="ECO:0000313" key="3">
    <source>
        <dbReference type="Proteomes" id="UP000265520"/>
    </source>
</evidence>
<evidence type="ECO:0000313" key="2">
    <source>
        <dbReference type="EMBL" id="MCI60736.1"/>
    </source>
</evidence>
<dbReference type="Proteomes" id="UP000265520">
    <property type="component" value="Unassembled WGS sequence"/>
</dbReference>
<dbReference type="AlphaFoldDB" id="A0A392TKS2"/>
<protein>
    <submittedName>
        <fullName evidence="2">Uncharacterized protein</fullName>
    </submittedName>
</protein>
<name>A0A392TKS2_9FABA</name>
<keyword evidence="3" id="KW-1185">Reference proteome</keyword>